<dbReference type="Proteomes" id="UP000727407">
    <property type="component" value="Unassembled WGS sequence"/>
</dbReference>
<feature type="non-terminal residue" evidence="4">
    <location>
        <position position="1"/>
    </location>
</feature>
<dbReference type="OrthoDB" id="5984158at2759"/>
<reference evidence="4" key="1">
    <citation type="submission" date="2020-07" db="EMBL/GenBank/DDBJ databases">
        <title>Clarias magur genome sequencing, assembly and annotation.</title>
        <authorList>
            <person name="Kushwaha B."/>
            <person name="Kumar R."/>
            <person name="Das P."/>
            <person name="Joshi C.G."/>
            <person name="Kumar D."/>
            <person name="Nagpure N.S."/>
            <person name="Pandey M."/>
            <person name="Agarwal S."/>
            <person name="Srivastava S."/>
            <person name="Singh M."/>
            <person name="Sahoo L."/>
            <person name="Jayasankar P."/>
            <person name="Meher P.K."/>
            <person name="Koringa P.G."/>
            <person name="Iquebal M.A."/>
            <person name="Das S.P."/>
            <person name="Bit A."/>
            <person name="Patnaik S."/>
            <person name="Patel N."/>
            <person name="Shah T.M."/>
            <person name="Hinsu A."/>
            <person name="Jena J.K."/>
        </authorList>
    </citation>
    <scope>NUCLEOTIDE SEQUENCE</scope>
    <source>
        <strain evidence="4">CIFAMagur01</strain>
        <tissue evidence="4">Testis</tissue>
    </source>
</reference>
<name>A0A8J4TFN9_CLAMG</name>
<evidence type="ECO:0000256" key="2">
    <source>
        <dbReference type="ARBA" id="ARBA00023292"/>
    </source>
</evidence>
<keyword evidence="5" id="KW-1185">Reference proteome</keyword>
<dbReference type="EMBL" id="QNUK01000731">
    <property type="protein sequence ID" value="KAF5890044.1"/>
    <property type="molecule type" value="Genomic_DNA"/>
</dbReference>
<organism evidence="4 5">
    <name type="scientific">Clarias magur</name>
    <name type="common">Asian catfish</name>
    <name type="synonym">Macropteronotus magur</name>
    <dbReference type="NCBI Taxonomy" id="1594786"/>
    <lineage>
        <taxon>Eukaryota</taxon>
        <taxon>Metazoa</taxon>
        <taxon>Chordata</taxon>
        <taxon>Craniata</taxon>
        <taxon>Vertebrata</taxon>
        <taxon>Euteleostomi</taxon>
        <taxon>Actinopterygii</taxon>
        <taxon>Neopterygii</taxon>
        <taxon>Teleostei</taxon>
        <taxon>Ostariophysi</taxon>
        <taxon>Siluriformes</taxon>
        <taxon>Clariidae</taxon>
        <taxon>Clarias</taxon>
    </lineage>
</organism>
<evidence type="ECO:0000313" key="5">
    <source>
        <dbReference type="Proteomes" id="UP000727407"/>
    </source>
</evidence>
<dbReference type="PROSITE" id="PS51117">
    <property type="entry name" value="LAMININ_NTER"/>
    <property type="match status" value="1"/>
</dbReference>
<accession>A0A8J4TFN9</accession>
<dbReference type="InterPro" id="IPR008211">
    <property type="entry name" value="Laminin_N"/>
</dbReference>
<dbReference type="AlphaFoldDB" id="A0A8J4TFN9"/>
<keyword evidence="2" id="KW-0424">Laminin EGF-like domain</keyword>
<keyword evidence="1" id="KW-1015">Disulfide bond</keyword>
<evidence type="ECO:0000313" key="4">
    <source>
        <dbReference type="EMBL" id="KAF5890044.1"/>
    </source>
</evidence>
<comment type="caution">
    <text evidence="4">The sequence shown here is derived from an EMBL/GenBank/DDBJ whole genome shotgun (WGS) entry which is preliminary data.</text>
</comment>
<gene>
    <name evidence="4" type="primary">ush2a</name>
    <name evidence="4" type="ORF">DAT39_020249</name>
</gene>
<sequence>EIEEVYSGALPLLHAQTSCRCLPTHPRAHPVVERYCIPNGAEDTTNNRLLRLHPHAHPLNYINDNDIGTAWVSSVFSSLEALDQGVLITIDLESGQYQ</sequence>
<protein>
    <submittedName>
        <fullName evidence="4">Usherin isoform X1</fullName>
    </submittedName>
</protein>
<proteinExistence type="predicted"/>
<feature type="non-terminal residue" evidence="4">
    <location>
        <position position="98"/>
    </location>
</feature>
<evidence type="ECO:0000256" key="1">
    <source>
        <dbReference type="ARBA" id="ARBA00023157"/>
    </source>
</evidence>
<feature type="domain" description="Laminin N-terminal" evidence="3">
    <location>
        <begin position="1"/>
        <end position="98"/>
    </location>
</feature>
<evidence type="ECO:0000259" key="3">
    <source>
        <dbReference type="PROSITE" id="PS51117"/>
    </source>
</evidence>